<evidence type="ECO:0000313" key="1">
    <source>
        <dbReference type="EMBL" id="WDZ85583.1"/>
    </source>
</evidence>
<keyword evidence="2" id="KW-1185">Reference proteome</keyword>
<accession>A0ABY7ZU76</accession>
<protein>
    <recommendedName>
        <fullName evidence="3">Nucleotidyl transferase AbiEii toxin, Type IV TA system</fullName>
    </recommendedName>
</protein>
<dbReference type="RefSeq" id="WP_275032298.1">
    <property type="nucleotide sequence ID" value="NZ_CP118615.1"/>
</dbReference>
<dbReference type="EMBL" id="CP118615">
    <property type="protein sequence ID" value="WDZ85583.1"/>
    <property type="molecule type" value="Genomic_DNA"/>
</dbReference>
<evidence type="ECO:0008006" key="3">
    <source>
        <dbReference type="Google" id="ProtNLM"/>
    </source>
</evidence>
<gene>
    <name evidence="1" type="ORF">PVK37_03770</name>
</gene>
<evidence type="ECO:0000313" key="2">
    <source>
        <dbReference type="Proteomes" id="UP001219605"/>
    </source>
</evidence>
<dbReference type="Proteomes" id="UP001219605">
    <property type="component" value="Chromosome"/>
</dbReference>
<sequence>MIERELDPLYVAARRVLLDALDALGTHRSALILVGAQAVYLRAGDADLETVAPFTTDADFGIDASRLGSDPDITGAMVRAGFRLKVKSGGNGVEPGSWLATTHLGGDMVSVEVDLMVPEALAVGHGKRDARLPYHGKNATRWAPGLEATVLDNDELPIASLEPERDPRTAVIRVAGPAALLVAKAHKLGERLGVGSQHRIRPKDAGDVFRIMRSPTPPTVIGRRLNELRRDPMCGASVHAGVRHLTDLFGAPRAPGVDLAVANLAGAVAEDEVRVLMPAYLDTALATYRD</sequence>
<reference evidence="1 2" key="1">
    <citation type="submission" date="2023-02" db="EMBL/GenBank/DDBJ databases">
        <authorList>
            <person name="Mo P."/>
        </authorList>
    </citation>
    <scope>NUCLEOTIDE SEQUENCE [LARGE SCALE GENOMIC DNA]</scope>
    <source>
        <strain evidence="1 2">HUAS 3</strain>
    </source>
</reference>
<organism evidence="1 2">
    <name type="scientific">Micromonospora cathayae</name>
    <dbReference type="NCBI Taxonomy" id="3028804"/>
    <lineage>
        <taxon>Bacteria</taxon>
        <taxon>Bacillati</taxon>
        <taxon>Actinomycetota</taxon>
        <taxon>Actinomycetes</taxon>
        <taxon>Micromonosporales</taxon>
        <taxon>Micromonosporaceae</taxon>
        <taxon>Micromonospora</taxon>
    </lineage>
</organism>
<proteinExistence type="predicted"/>
<name>A0ABY7ZU76_9ACTN</name>